<gene>
    <name evidence="2" type="ORF">XarbCFBP7409_16755</name>
</gene>
<proteinExistence type="predicted"/>
<feature type="region of interest" description="Disordered" evidence="1">
    <location>
        <begin position="1"/>
        <end position="21"/>
    </location>
</feature>
<evidence type="ECO:0000313" key="2">
    <source>
        <dbReference type="EMBL" id="PPT95934.1"/>
    </source>
</evidence>
<name>A0A2S6ZU31_9XANT</name>
<sequence length="77" mass="8202">MCTTHSAGSVAALVPHRTGSPRANWSPAIDCWLAYDMRPMMAGIQTHGMRAAAGTVEKLQAMPGRPLRTSRKKAAAP</sequence>
<dbReference type="Proteomes" id="UP000238049">
    <property type="component" value="Unassembled WGS sequence"/>
</dbReference>
<comment type="caution">
    <text evidence="2">The sequence shown here is derived from an EMBL/GenBank/DDBJ whole genome shotgun (WGS) entry which is preliminary data.</text>
</comment>
<protein>
    <submittedName>
        <fullName evidence="2">Uncharacterized protein</fullName>
    </submittedName>
</protein>
<organism evidence="2 3">
    <name type="scientific">Xanthomonas arboricola pv. guizotiae</name>
    <dbReference type="NCBI Taxonomy" id="487867"/>
    <lineage>
        <taxon>Bacteria</taxon>
        <taxon>Pseudomonadati</taxon>
        <taxon>Pseudomonadota</taxon>
        <taxon>Gammaproteobacteria</taxon>
        <taxon>Lysobacterales</taxon>
        <taxon>Lysobacteraceae</taxon>
        <taxon>Xanthomonas</taxon>
    </lineage>
</organism>
<dbReference type="EMBL" id="MDSL01000041">
    <property type="protein sequence ID" value="PPT95934.1"/>
    <property type="molecule type" value="Genomic_DNA"/>
</dbReference>
<reference evidence="2 3" key="1">
    <citation type="submission" date="2016-08" db="EMBL/GenBank/DDBJ databases">
        <title>Evolution of the type three secretion system and type three effector repertoires in Xanthomonas.</title>
        <authorList>
            <person name="Merda D."/>
            <person name="Briand M."/>
            <person name="Bosis E."/>
            <person name="Rousseau C."/>
            <person name="Portier P."/>
            <person name="Jacques M.-A."/>
            <person name="Fischer-Le Saux M."/>
        </authorList>
    </citation>
    <scope>NUCLEOTIDE SEQUENCE [LARGE SCALE GENOMIC DNA]</scope>
    <source>
        <strain evidence="2 3">CFBP 7409</strain>
    </source>
</reference>
<evidence type="ECO:0000313" key="3">
    <source>
        <dbReference type="Proteomes" id="UP000238049"/>
    </source>
</evidence>
<dbReference type="AlphaFoldDB" id="A0A2S6ZU31"/>
<evidence type="ECO:0000256" key="1">
    <source>
        <dbReference type="SAM" id="MobiDB-lite"/>
    </source>
</evidence>
<accession>A0A2S6ZU31</accession>